<organism evidence="1">
    <name type="scientific">uncultured Caudovirales phage</name>
    <dbReference type="NCBI Taxonomy" id="2100421"/>
    <lineage>
        <taxon>Viruses</taxon>
        <taxon>Duplodnaviria</taxon>
        <taxon>Heunggongvirae</taxon>
        <taxon>Uroviricota</taxon>
        <taxon>Caudoviricetes</taxon>
        <taxon>Peduoviridae</taxon>
        <taxon>Maltschvirus</taxon>
        <taxon>Maltschvirus maltsch</taxon>
    </lineage>
</organism>
<name>A0A6J5RQL8_9CAUD</name>
<evidence type="ECO:0000313" key="1">
    <source>
        <dbReference type="EMBL" id="CAB4196576.1"/>
    </source>
</evidence>
<protein>
    <submittedName>
        <fullName evidence="1">Uncharacterized protein</fullName>
    </submittedName>
</protein>
<gene>
    <name evidence="1" type="ORF">UFOVP1290_96</name>
</gene>
<dbReference type="EMBL" id="LR797252">
    <property type="protein sequence ID" value="CAB4196576.1"/>
    <property type="molecule type" value="Genomic_DNA"/>
</dbReference>
<proteinExistence type="predicted"/>
<reference evidence="1" key="1">
    <citation type="submission" date="2020-05" db="EMBL/GenBank/DDBJ databases">
        <authorList>
            <person name="Chiriac C."/>
            <person name="Salcher M."/>
            <person name="Ghai R."/>
            <person name="Kavagutti S V."/>
        </authorList>
    </citation>
    <scope>NUCLEOTIDE SEQUENCE</scope>
</reference>
<accession>A0A6J5RQL8</accession>
<sequence length="89" mass="10376">MSRFFSMNIKIGLSLPIDYKELINLINEALADNNLSLEELNNINDIIDNIAGDPTYIFSYTNEDEVEIYESILELKPKIKKYLNNKAFW</sequence>